<accession>A0A5K1J7J6</accession>
<protein>
    <submittedName>
        <fullName evidence="1">Uncharacterized protein</fullName>
    </submittedName>
</protein>
<dbReference type="AlphaFoldDB" id="A0A5K1J7J6"/>
<dbReference type="EMBL" id="CABWIF010000024">
    <property type="protein sequence ID" value="VWL99122.1"/>
    <property type="molecule type" value="Genomic_DNA"/>
</dbReference>
<reference evidence="1 2" key="1">
    <citation type="submission" date="2019-10" db="EMBL/GenBank/DDBJ databases">
        <authorList>
            <person name="Wolf R A."/>
        </authorList>
    </citation>
    <scope>NUCLEOTIDE SEQUENCE [LARGE SCALE GENOMIC DNA]</scope>
    <source>
        <strain evidence="1">Collinsella_aerofaciens_DSM_13712</strain>
    </source>
</reference>
<sequence>MPWSYVQQDDGADCVAQEDHSTAHVANSASPILLGGTTSIDEAIRLTISNMPNALRLLENS</sequence>
<evidence type="ECO:0000313" key="1">
    <source>
        <dbReference type="EMBL" id="VWL99122.1"/>
    </source>
</evidence>
<name>A0A5K1J7J6_9ACTN</name>
<dbReference type="Proteomes" id="UP000368032">
    <property type="component" value="Unassembled WGS sequence"/>
</dbReference>
<dbReference type="RefSeq" id="WP_117757177.1">
    <property type="nucleotide sequence ID" value="NZ_CABJBP010000006.1"/>
</dbReference>
<organism evidence="1 2">
    <name type="scientific">Collinsella aerofaciens</name>
    <dbReference type="NCBI Taxonomy" id="74426"/>
    <lineage>
        <taxon>Bacteria</taxon>
        <taxon>Bacillati</taxon>
        <taxon>Actinomycetota</taxon>
        <taxon>Coriobacteriia</taxon>
        <taxon>Coriobacteriales</taxon>
        <taxon>Coriobacteriaceae</taxon>
        <taxon>Collinsella</taxon>
    </lineage>
</organism>
<proteinExistence type="predicted"/>
<gene>
    <name evidence="1" type="ORF">CKJAJONC_01915</name>
</gene>
<evidence type="ECO:0000313" key="2">
    <source>
        <dbReference type="Proteomes" id="UP000368032"/>
    </source>
</evidence>